<dbReference type="AlphaFoldDB" id="A0A2S5CFK2"/>
<dbReference type="InterPro" id="IPR029057">
    <property type="entry name" value="PRTase-like"/>
</dbReference>
<dbReference type="InterPro" id="IPR051910">
    <property type="entry name" value="ComF/GntX_DNA_util-trans"/>
</dbReference>
<dbReference type="PANTHER" id="PTHR47505">
    <property type="entry name" value="DNA UTILIZATION PROTEIN YHGH"/>
    <property type="match status" value="1"/>
</dbReference>
<name>A0A2S5CFK2_9GAMM</name>
<dbReference type="SUPFAM" id="SSF53271">
    <property type="entry name" value="PRTase-like"/>
    <property type="match status" value="1"/>
</dbReference>
<sequence>MDWVDNWLNIIQDYALPPTCLLCGNAGERPRDLCQACYGQLLRPTQHCYQCAEPLPSPSAVPLRCGRCISRRPAFDETHAAFVYDDALRYLVTGLKFAAHYKNARLLGHLLAETVRQNAETPQLLIPVPLHKHRYRQRGFNQSLEIARTVAHTLGIPLSVDACQRCHDTPQQSRLSAKQRRQNLRHAFVVAKPLNVRHVAIIDDVMTTGSTVHEVAKVLKKAGVERVDVWVCARA</sequence>
<dbReference type="Proteomes" id="UP000237423">
    <property type="component" value="Unassembled WGS sequence"/>
</dbReference>
<dbReference type="CDD" id="cd06223">
    <property type="entry name" value="PRTases_typeI"/>
    <property type="match status" value="1"/>
</dbReference>
<dbReference type="Gene3D" id="3.40.50.2020">
    <property type="match status" value="1"/>
</dbReference>
<evidence type="ECO:0000259" key="2">
    <source>
        <dbReference type="Pfam" id="PF00156"/>
    </source>
</evidence>
<accession>A0A2S5CFK2</accession>
<reference evidence="4 5" key="1">
    <citation type="submission" date="2017-11" db="EMBL/GenBank/DDBJ databases">
        <title>Draft Genome Sequence of Methylobacter psychrotolerans Sph1T, an Obligate Methanotroph from Low-Temperature Environments.</title>
        <authorList>
            <person name="Oshkin I.Y."/>
            <person name="Miroshnikov K."/>
            <person name="Belova S.E."/>
            <person name="Korzhenkov A."/>
            <person name="Toshchakov S.V."/>
            <person name="Dedysh S.N."/>
        </authorList>
    </citation>
    <scope>NUCLEOTIDE SEQUENCE [LARGE SCALE GENOMIC DNA]</scope>
    <source>
        <strain evidence="4 5">Sph1</strain>
    </source>
</reference>
<protein>
    <submittedName>
        <fullName evidence="4">ComF family protein</fullName>
    </submittedName>
</protein>
<comment type="caution">
    <text evidence="4">The sequence shown here is derived from an EMBL/GenBank/DDBJ whole genome shotgun (WGS) entry which is preliminary data.</text>
</comment>
<feature type="domain" description="Double zinc ribbon" evidence="3">
    <location>
        <begin position="12"/>
        <end position="68"/>
    </location>
</feature>
<dbReference type="Pfam" id="PF18912">
    <property type="entry name" value="DZR_2"/>
    <property type="match status" value="1"/>
</dbReference>
<organism evidence="4 5">
    <name type="scientific">Methylovulum psychrotolerans</name>
    <dbReference type="NCBI Taxonomy" id="1704499"/>
    <lineage>
        <taxon>Bacteria</taxon>
        <taxon>Pseudomonadati</taxon>
        <taxon>Pseudomonadota</taxon>
        <taxon>Gammaproteobacteria</taxon>
        <taxon>Methylococcales</taxon>
        <taxon>Methylococcaceae</taxon>
        <taxon>Methylovulum</taxon>
    </lineage>
</organism>
<evidence type="ECO:0000313" key="5">
    <source>
        <dbReference type="Proteomes" id="UP000237423"/>
    </source>
</evidence>
<dbReference type="RefSeq" id="WP_103976012.1">
    <property type="nucleotide sequence ID" value="NZ_PGFZ01000054.1"/>
</dbReference>
<dbReference type="EMBL" id="PGFZ01000054">
    <property type="protein sequence ID" value="POZ49581.1"/>
    <property type="molecule type" value="Genomic_DNA"/>
</dbReference>
<evidence type="ECO:0000259" key="3">
    <source>
        <dbReference type="Pfam" id="PF18912"/>
    </source>
</evidence>
<gene>
    <name evidence="4" type="ORF">AADEFJLK_04652</name>
</gene>
<dbReference type="PANTHER" id="PTHR47505:SF1">
    <property type="entry name" value="DNA UTILIZATION PROTEIN YHGH"/>
    <property type="match status" value="1"/>
</dbReference>
<dbReference type="Pfam" id="PF00156">
    <property type="entry name" value="Pribosyltran"/>
    <property type="match status" value="1"/>
</dbReference>
<comment type="similarity">
    <text evidence="1">Belongs to the ComF/GntX family.</text>
</comment>
<dbReference type="InterPro" id="IPR000836">
    <property type="entry name" value="PRTase_dom"/>
</dbReference>
<feature type="domain" description="Phosphoribosyltransferase" evidence="2">
    <location>
        <begin position="143"/>
        <end position="231"/>
    </location>
</feature>
<evidence type="ECO:0000256" key="1">
    <source>
        <dbReference type="ARBA" id="ARBA00008007"/>
    </source>
</evidence>
<proteinExistence type="inferred from homology"/>
<dbReference type="InterPro" id="IPR044005">
    <property type="entry name" value="DZR_2"/>
</dbReference>
<evidence type="ECO:0000313" key="4">
    <source>
        <dbReference type="EMBL" id="POZ49581.1"/>
    </source>
</evidence>